<dbReference type="InterPro" id="IPR001584">
    <property type="entry name" value="Integrase_cat-core"/>
</dbReference>
<feature type="compositionally biased region" description="Basic and acidic residues" evidence="1">
    <location>
        <begin position="383"/>
        <end position="394"/>
    </location>
</feature>
<dbReference type="Pfam" id="PF00665">
    <property type="entry name" value="rve"/>
    <property type="match status" value="1"/>
</dbReference>
<dbReference type="Gene3D" id="3.30.420.10">
    <property type="entry name" value="Ribonuclease H-like superfamily/Ribonuclease H"/>
    <property type="match status" value="1"/>
</dbReference>
<dbReference type="SUPFAM" id="SSF53098">
    <property type="entry name" value="Ribonuclease H-like"/>
    <property type="match status" value="1"/>
</dbReference>
<dbReference type="InterPro" id="IPR012337">
    <property type="entry name" value="RNaseH-like_sf"/>
</dbReference>
<feature type="compositionally biased region" description="Polar residues" evidence="1">
    <location>
        <begin position="368"/>
        <end position="379"/>
    </location>
</feature>
<sequence>MGHCGDGKLYSNIKSRYYWPNLFKNANEYVSNCVTCKTRNLKAIKPPTELTDIPPYPFAKVGLDLPGPYLTSISGNRYIIAFICLYSGYVEAFPMKNKSADNVCHYLIDIIFRRYGAMLSIVTDNGTEFVNKKFKETLQELNVQHITTSFYHPQSNAKVERFHRTLHDTLSKKLYDDHNVWDLFLLSTLAAINFSENESTKFSPFFLLYNRDVVLPLDNILKPRRKYHGEDLHQLALEIQHKSFISVHRHLKKAKRRQAFYADRKSKEINFQIGDPVYLKNLVKKNQFDVRWKPYYRIISQSSPVSFVVKNQLDGTTTKAHAEHLRHANIDEWEIPSTPDGIRTRRAHYVVSPESESDEHNDSDNDSRTPNTNTSNQRPIRNLADKHRTARDDSSSEDDIPLAEFANRIRRRERRQRRQAD</sequence>
<evidence type="ECO:0000259" key="2">
    <source>
        <dbReference type="PROSITE" id="PS50994"/>
    </source>
</evidence>
<dbReference type="Pfam" id="PF17921">
    <property type="entry name" value="Integrase_H2C2"/>
    <property type="match status" value="1"/>
</dbReference>
<feature type="compositionally biased region" description="Basic residues" evidence="1">
    <location>
        <begin position="408"/>
        <end position="421"/>
    </location>
</feature>
<dbReference type="PROSITE" id="PS50994">
    <property type="entry name" value="INTEGRASE"/>
    <property type="match status" value="1"/>
</dbReference>
<dbReference type="InterPro" id="IPR041588">
    <property type="entry name" value="Integrase_H2C2"/>
</dbReference>
<dbReference type="AlphaFoldDB" id="A0AA89CBH2"/>
<dbReference type="GO" id="GO:0015074">
    <property type="term" value="P:DNA integration"/>
    <property type="evidence" value="ECO:0007669"/>
    <property type="project" value="InterPro"/>
</dbReference>
<dbReference type="GO" id="GO:0003676">
    <property type="term" value="F:nucleic acid binding"/>
    <property type="evidence" value="ECO:0007669"/>
    <property type="project" value="InterPro"/>
</dbReference>
<dbReference type="PANTHER" id="PTHR37984">
    <property type="entry name" value="PROTEIN CBG26694"/>
    <property type="match status" value="1"/>
</dbReference>
<organism evidence="3 4">
    <name type="scientific">Pinctada imbricata</name>
    <name type="common">Atlantic pearl-oyster</name>
    <name type="synonym">Pinctada martensii</name>
    <dbReference type="NCBI Taxonomy" id="66713"/>
    <lineage>
        <taxon>Eukaryota</taxon>
        <taxon>Metazoa</taxon>
        <taxon>Spiralia</taxon>
        <taxon>Lophotrochozoa</taxon>
        <taxon>Mollusca</taxon>
        <taxon>Bivalvia</taxon>
        <taxon>Autobranchia</taxon>
        <taxon>Pteriomorphia</taxon>
        <taxon>Pterioida</taxon>
        <taxon>Pterioidea</taxon>
        <taxon>Pteriidae</taxon>
        <taxon>Pinctada</taxon>
    </lineage>
</organism>
<evidence type="ECO:0000313" key="4">
    <source>
        <dbReference type="Proteomes" id="UP001186944"/>
    </source>
</evidence>
<accession>A0AA89CBH2</accession>
<reference evidence="3" key="1">
    <citation type="submission" date="2019-08" db="EMBL/GenBank/DDBJ databases">
        <title>The improved chromosome-level genome for the pearl oyster Pinctada fucata martensii using PacBio sequencing and Hi-C.</title>
        <authorList>
            <person name="Zheng Z."/>
        </authorList>
    </citation>
    <scope>NUCLEOTIDE SEQUENCE</scope>
    <source>
        <strain evidence="3">ZZ-2019</strain>
        <tissue evidence="3">Adductor muscle</tissue>
    </source>
</reference>
<evidence type="ECO:0000256" key="1">
    <source>
        <dbReference type="SAM" id="MobiDB-lite"/>
    </source>
</evidence>
<feature type="region of interest" description="Disordered" evidence="1">
    <location>
        <begin position="351"/>
        <end position="421"/>
    </location>
</feature>
<dbReference type="Proteomes" id="UP001186944">
    <property type="component" value="Unassembled WGS sequence"/>
</dbReference>
<keyword evidence="4" id="KW-1185">Reference proteome</keyword>
<dbReference type="InterPro" id="IPR050951">
    <property type="entry name" value="Retrovirus_Pol_polyprotein"/>
</dbReference>
<feature type="domain" description="Integrase catalytic" evidence="2">
    <location>
        <begin position="53"/>
        <end position="212"/>
    </location>
</feature>
<gene>
    <name evidence="3" type="ORF">FSP39_022015</name>
</gene>
<proteinExistence type="predicted"/>
<dbReference type="Gene3D" id="1.10.340.70">
    <property type="match status" value="1"/>
</dbReference>
<comment type="caution">
    <text evidence="3">The sequence shown here is derived from an EMBL/GenBank/DDBJ whole genome shotgun (WGS) entry which is preliminary data.</text>
</comment>
<feature type="compositionally biased region" description="Basic and acidic residues" evidence="1">
    <location>
        <begin position="358"/>
        <end position="367"/>
    </location>
</feature>
<evidence type="ECO:0000313" key="3">
    <source>
        <dbReference type="EMBL" id="KAK3103802.1"/>
    </source>
</evidence>
<dbReference type="EMBL" id="VSWD01000005">
    <property type="protein sequence ID" value="KAK3103802.1"/>
    <property type="molecule type" value="Genomic_DNA"/>
</dbReference>
<protein>
    <recommendedName>
        <fullName evidence="2">Integrase catalytic domain-containing protein</fullName>
    </recommendedName>
</protein>
<name>A0AA89CBH2_PINIB</name>
<dbReference type="PANTHER" id="PTHR37984:SF5">
    <property type="entry name" value="PROTEIN NYNRIN-LIKE"/>
    <property type="match status" value="1"/>
</dbReference>
<dbReference type="InterPro" id="IPR036397">
    <property type="entry name" value="RNaseH_sf"/>
</dbReference>